<dbReference type="AlphaFoldDB" id="A0A8H7J5E3"/>
<gene>
    <name evidence="1" type="ORF">EKO04_005660</name>
</gene>
<accession>A0A8H7J5E3</accession>
<reference evidence="1" key="2">
    <citation type="submission" date="2020-09" db="EMBL/GenBank/DDBJ databases">
        <title>Reference genome assembly for Australian Ascochyta lentis isolate Al4.</title>
        <authorList>
            <person name="Lee R.C."/>
            <person name="Farfan-Caceres L.M."/>
            <person name="Debler J.W."/>
            <person name="Williams A.H."/>
            <person name="Henares B.M."/>
        </authorList>
    </citation>
    <scope>NUCLEOTIDE SEQUENCE</scope>
    <source>
        <strain evidence="1">Al4</strain>
    </source>
</reference>
<sequence>MAQRNPDPVEYATITVKPYKLTPKYVKCWSEYSEKEQIQTLAMKAVEKDIKCISAIAEQLRWVVVDIKDRYLEEAAQEKFLWKVYEDMLRSLLVQLRWICEDPLVELENRMHPNHLQAKFSLNWDPTNENHAWDHADIFEDEVFEDGKTAPTDLTSDPKTATDTKTFSDAIMAAWHAVKLTRQALKEFYEKLKQKVPELMSIKDMRSSPIPTRTAHDLMAQNAFAFNMSNSPNNFTDEDMKGWRKLSNNTDIKYRLGFHFRNRKWESDFNDNIQHPQAGVPTCIFVCAHRDVSGRSKWIGAATSPLTGQNKTKFHFAESVWDNVRDQGFGTTLISAFKTAHDNLIAEDISVKDKFPTLGSSSQRWLVLLRTVQANNGVSRAGRGDRGIAFNRSMKIMAPCFRCQGMTRYGTIPSFLTPKFLQDEIGKYNIKREGHKSAHQCAECFAYILCTASDKVEH</sequence>
<name>A0A8H7J5E3_9PLEO</name>
<comment type="caution">
    <text evidence="1">The sequence shown here is derived from an EMBL/GenBank/DDBJ whole genome shotgun (WGS) entry which is preliminary data.</text>
</comment>
<reference evidence="1" key="1">
    <citation type="submission" date="2018-12" db="EMBL/GenBank/DDBJ databases">
        <authorList>
            <person name="Syme R.A."/>
            <person name="Farfan-Caceres L."/>
            <person name="Lichtenzveig J."/>
        </authorList>
    </citation>
    <scope>NUCLEOTIDE SEQUENCE</scope>
    <source>
        <strain evidence="1">Al4</strain>
    </source>
</reference>
<keyword evidence="2" id="KW-1185">Reference proteome</keyword>
<evidence type="ECO:0000313" key="2">
    <source>
        <dbReference type="Proteomes" id="UP000651452"/>
    </source>
</evidence>
<dbReference type="EMBL" id="RZGK01000009">
    <property type="protein sequence ID" value="KAF9696567.1"/>
    <property type="molecule type" value="Genomic_DNA"/>
</dbReference>
<dbReference type="Proteomes" id="UP000651452">
    <property type="component" value="Unassembled WGS sequence"/>
</dbReference>
<organism evidence="1 2">
    <name type="scientific">Ascochyta lentis</name>
    <dbReference type="NCBI Taxonomy" id="205686"/>
    <lineage>
        <taxon>Eukaryota</taxon>
        <taxon>Fungi</taxon>
        <taxon>Dikarya</taxon>
        <taxon>Ascomycota</taxon>
        <taxon>Pezizomycotina</taxon>
        <taxon>Dothideomycetes</taxon>
        <taxon>Pleosporomycetidae</taxon>
        <taxon>Pleosporales</taxon>
        <taxon>Pleosporineae</taxon>
        <taxon>Didymellaceae</taxon>
        <taxon>Ascochyta</taxon>
    </lineage>
</organism>
<evidence type="ECO:0000313" key="1">
    <source>
        <dbReference type="EMBL" id="KAF9696567.1"/>
    </source>
</evidence>
<proteinExistence type="predicted"/>
<protein>
    <submittedName>
        <fullName evidence="1">Uncharacterized protein</fullName>
    </submittedName>
</protein>